<accession>A0ABT4VGT2</accession>
<gene>
    <name evidence="2" type="ORF">OOZ53_00565</name>
</gene>
<dbReference type="InterPro" id="IPR006315">
    <property type="entry name" value="OM_autotransptr_brl_dom"/>
</dbReference>
<dbReference type="SUPFAM" id="SSF103515">
    <property type="entry name" value="Autotransporter"/>
    <property type="match status" value="1"/>
</dbReference>
<dbReference type="EMBL" id="JAPJZH010000001">
    <property type="protein sequence ID" value="MDA4843819.1"/>
    <property type="molecule type" value="Genomic_DNA"/>
</dbReference>
<organism evidence="2 3">
    <name type="scientific">Hoeflea poritis</name>
    <dbReference type="NCBI Taxonomy" id="2993659"/>
    <lineage>
        <taxon>Bacteria</taxon>
        <taxon>Pseudomonadati</taxon>
        <taxon>Pseudomonadota</taxon>
        <taxon>Alphaproteobacteria</taxon>
        <taxon>Hyphomicrobiales</taxon>
        <taxon>Rhizobiaceae</taxon>
        <taxon>Hoeflea</taxon>
    </lineage>
</organism>
<proteinExistence type="predicted"/>
<dbReference type="NCBIfam" id="TIGR01414">
    <property type="entry name" value="autotrans_barl"/>
    <property type="match status" value="1"/>
</dbReference>
<evidence type="ECO:0000313" key="2">
    <source>
        <dbReference type="EMBL" id="MDA4843819.1"/>
    </source>
</evidence>
<dbReference type="Proteomes" id="UP001148313">
    <property type="component" value="Unassembled WGS sequence"/>
</dbReference>
<evidence type="ECO:0000313" key="3">
    <source>
        <dbReference type="Proteomes" id="UP001148313"/>
    </source>
</evidence>
<dbReference type="InterPro" id="IPR005546">
    <property type="entry name" value="Autotransporte_beta"/>
</dbReference>
<name>A0ABT4VGT2_9HYPH</name>
<dbReference type="Gene3D" id="2.40.128.130">
    <property type="entry name" value="Autotransporter beta-domain"/>
    <property type="match status" value="1"/>
</dbReference>
<feature type="domain" description="Autotransporter" evidence="1">
    <location>
        <begin position="1219"/>
        <end position="1507"/>
    </location>
</feature>
<dbReference type="SUPFAM" id="SSF51126">
    <property type="entry name" value="Pectin lyase-like"/>
    <property type="match status" value="1"/>
</dbReference>
<dbReference type="InterPro" id="IPR036709">
    <property type="entry name" value="Autotransporte_beta_dom_sf"/>
</dbReference>
<sequence>MTLLFAALGGTPSQAQCVATGSTLNCSGDLSNGVSSSTNDLDTLNIFDLTTDIGQRGVDFRNNAGLDINFNAVLNDPFAFALMPPSNGSFRNGFHIRTDGSITGTLTGDVTGPTLRGGSIGALSSALIQNFGAIGLDAGGAIDFQHDGQVNVSREDISRSSAAGSNRVDLTAGRFAAIRLESESGNVDVVNNGNITIDGGSRTVANDDTSMDPTGTATITFTNGVSENIGLFAQGNDDLNIRQTGDITITRGDASAFSRTQANIADAQADASDSFGIYIPRFILRGGTVDPTLPVFENIDIAMTGNISITGGESRAEAIGFNLAADGTGQEAVAQAIRVSSFAAGVNIANGEAVTYVQTGNVSVTGENSTAEAFAVGSAIDDANGPVHADARGQSAQGYSVRPAFTFNGPRPDTTRVDLTVNGDTTVVGGDASARATGTDIATLNQLALDLPNNQASEALESSAGGAIGISASANALSLDVNGTIDVTGGNASGELSGAGINSEIVGGNATGLSYSSSQTQFIYVHDQIITATGGNATATLNGDGLSTTVRGGSATGLQSSLNGITGSSHTQRAAITVTGGDASSTGPADATVDVNGGGAIGISGSTSGPIAQGNERAMFRNEAVVTARGGNATRNNGTSSGISRGGAATGFRTTIFGPLAPLVQHAGTIEAIAGTGPERRGTASGVLATDFGAASIGTDGSQVGNNVILEVTGDISVTGEGDSFSFGASDFSGGVIAKMSGNADISVDGAAINAAGAGTTGITVAAQTSTVNVVNGATIRSTGTDAAGIMLAPSENVFVPEQKIASTNRVNIADGASVVAEDGTGIRDVGTTMISVRNPDTLEFEEVEVERDNATTIDIAGMVTGGNGTAIDLGSGADTAIFRQTAVINGNTLLGVGEDRFLYQGFTETKAVDGGADRDRVVVNAASGTDDMFDPTVNIPNFTNFEAITKTGAGTLTINGVPFTGPLDFEVDEGLGIIGSDQPNIGVIVASGATFRTDQNVGDITNLAGGLVEGTGTSGNFTNSGTFSPGNSIGTFTVMEDLMLQPDGTLAVEIEAPDQADLVDVGGTTTLDGTLSVTGIGMLNAFSEGQTYTVIDGDGPVSGAFAEVIDNLPDFDVVPEIVNDGGGQNVVLALAVEGSGSDTDLSDKSIVPNGQQAQVKTGRVFAGTLEDRMAGAETARIAVLDNGTINAYAPQPKAPAPAALGGIYNADAGFGDIVARPVRTAWFSGIGGFGEADATAFAPGYQNDIYGVAAGVDIEHKTEGFDWIIGGAAGYTASDVTSGSGSSDVDTFHLGVYGRIDRGPARLSAQISYGFQSYDFARVIPVGATTATAAGSADGQLFTAAVKGAYDIAPRFGWGQDYGLRVAPAAALGYVYTRRNAFTETGAGILNQAYGADVFERGYLRTGVELGAAVTLDNGSTFRPHGGLYWEWGFGDDNIVANSTAPAVPGSAFASPGAIESDGGPIIEAGFDLDFTRDVSAQANYEGAFSDTGNSHRFSGGIKIRF</sequence>
<evidence type="ECO:0000259" key="1">
    <source>
        <dbReference type="PROSITE" id="PS51208"/>
    </source>
</evidence>
<dbReference type="Pfam" id="PF03797">
    <property type="entry name" value="Autotransporter"/>
    <property type="match status" value="1"/>
</dbReference>
<dbReference type="SMART" id="SM00869">
    <property type="entry name" value="Autotransporter"/>
    <property type="match status" value="1"/>
</dbReference>
<dbReference type="RefSeq" id="WP_271087331.1">
    <property type="nucleotide sequence ID" value="NZ_JAPJZH010000001.1"/>
</dbReference>
<protein>
    <submittedName>
        <fullName evidence="2">Autotransporter outer membrane beta-barrel domain-containing protein</fullName>
    </submittedName>
</protein>
<keyword evidence="3" id="KW-1185">Reference proteome</keyword>
<dbReference type="InterPro" id="IPR011050">
    <property type="entry name" value="Pectin_lyase_fold/virulence"/>
</dbReference>
<dbReference type="PROSITE" id="PS51208">
    <property type="entry name" value="AUTOTRANSPORTER"/>
    <property type="match status" value="1"/>
</dbReference>
<comment type="caution">
    <text evidence="2">The sequence shown here is derived from an EMBL/GenBank/DDBJ whole genome shotgun (WGS) entry which is preliminary data.</text>
</comment>
<reference evidence="2" key="1">
    <citation type="submission" date="2022-11" db="EMBL/GenBank/DDBJ databases">
        <title>Hoeflea poritis sp. nov., isolated from scleractinian coral Porites lutea.</title>
        <authorList>
            <person name="Zhang G."/>
            <person name="Wei Q."/>
            <person name="Cai L."/>
        </authorList>
    </citation>
    <scope>NUCLEOTIDE SEQUENCE</scope>
    <source>
        <strain evidence="2">E7-10</strain>
    </source>
</reference>